<reference evidence="2" key="1">
    <citation type="submission" date="2022-11" db="EMBL/GenBank/DDBJ databases">
        <title>Prophages regulate Shewanella fidelis motility and biofilm formation: implications for gut colonization dynamics in Ciona robusta.</title>
        <authorList>
            <person name="Natarajan O."/>
            <person name="Gibboney S.L."/>
            <person name="Young M.N."/>
            <person name="Lim S.J."/>
            <person name="Pluta N."/>
            <person name="Atkinson C.G.F."/>
            <person name="Leigh B.A."/>
            <person name="Liberti A."/>
            <person name="Kees E."/>
            <person name="Breitbart M."/>
            <person name="Gralnick J."/>
            <person name="Dishaw L.J."/>
        </authorList>
    </citation>
    <scope>NUCLEOTIDE SEQUENCE</scope>
    <source>
        <strain evidence="2">3313</strain>
    </source>
</reference>
<dbReference type="Proteomes" id="UP001259340">
    <property type="component" value="Unassembled WGS sequence"/>
</dbReference>
<dbReference type="RefSeq" id="WP_310656083.1">
    <property type="nucleotide sequence ID" value="NZ_JAPMLE010000006.1"/>
</dbReference>
<sequence>MDALYIGYLVGFLGFLLAFSWASYAHVRLTRIERATRDLDWQQVSEIGLDVQKLKKSSQKWQNNENAQVKVSQKELLEQAMLERAMQQQQTKPLKIVEF</sequence>
<feature type="transmembrane region" description="Helical" evidence="1">
    <location>
        <begin position="6"/>
        <end position="27"/>
    </location>
</feature>
<comment type="caution">
    <text evidence="2">The sequence shown here is derived from an EMBL/GenBank/DDBJ whole genome shotgun (WGS) entry which is preliminary data.</text>
</comment>
<gene>
    <name evidence="2" type="ORF">OS133_21720</name>
</gene>
<protein>
    <submittedName>
        <fullName evidence="2">Uncharacterized protein</fullName>
    </submittedName>
</protein>
<accession>A0AAW8NTU5</accession>
<evidence type="ECO:0000313" key="2">
    <source>
        <dbReference type="EMBL" id="MDR8526225.1"/>
    </source>
</evidence>
<keyword evidence="1" id="KW-0812">Transmembrane</keyword>
<evidence type="ECO:0000256" key="1">
    <source>
        <dbReference type="SAM" id="Phobius"/>
    </source>
</evidence>
<proteinExistence type="predicted"/>
<evidence type="ECO:0000313" key="3">
    <source>
        <dbReference type="Proteomes" id="UP001259340"/>
    </source>
</evidence>
<keyword evidence="1" id="KW-1133">Transmembrane helix</keyword>
<dbReference type="AlphaFoldDB" id="A0AAW8NTU5"/>
<name>A0AAW8NTU5_9GAMM</name>
<dbReference type="EMBL" id="JAPMLE010000006">
    <property type="protein sequence ID" value="MDR8526225.1"/>
    <property type="molecule type" value="Genomic_DNA"/>
</dbReference>
<organism evidence="2 3">
    <name type="scientific">Shewanella fidelis</name>
    <dbReference type="NCBI Taxonomy" id="173509"/>
    <lineage>
        <taxon>Bacteria</taxon>
        <taxon>Pseudomonadati</taxon>
        <taxon>Pseudomonadota</taxon>
        <taxon>Gammaproteobacteria</taxon>
        <taxon>Alteromonadales</taxon>
        <taxon>Shewanellaceae</taxon>
        <taxon>Shewanella</taxon>
    </lineage>
</organism>
<keyword evidence="1" id="KW-0472">Membrane</keyword>